<accession>A0ABR9SDP1</accession>
<gene>
    <name evidence="3" type="ORF">IM725_07795</name>
</gene>
<dbReference type="PANTHER" id="PTHR43606:SF2">
    <property type="entry name" value="ALKALINE PHOSPHATASE FAMILY PROTEIN (AFU_ORTHOLOGUE AFUA_5G03860)"/>
    <property type="match status" value="1"/>
</dbReference>
<evidence type="ECO:0000259" key="1">
    <source>
        <dbReference type="Pfam" id="PF09423"/>
    </source>
</evidence>
<dbReference type="InterPro" id="IPR018946">
    <property type="entry name" value="PhoD-like_MPP"/>
</dbReference>
<dbReference type="InterPro" id="IPR038607">
    <property type="entry name" value="PhoD-like_sf"/>
</dbReference>
<sequence>MDPLFLDRRRWLQAAASAAATLWLPRAAWSQPRLQQDPFTLGVASGSPSPDGMVLWTRLQLPTGAPAATVRWEVAHDAAFTRIVRSGQSQALPELAHSVHAEVQGLAPDRWYHYRFMAGDAVSPVGRTRTLPAPDAAVARLRIAYASCQRWEHGYFTAWRHMRADEPDLVLFLGDYIYEYAGASHPVRPVPGGWVMTLEDYRARYALYKGDADLQAIHAACPWISTWDDHEVMNDYAGTTAGFSGAGSPPDTDFKARRAAAYQAYYEHMPLRAATLTRAAAGLLAGEEVRLYGTQRLGRLGRLVLLDDRQYRDAQVCNKGGRLGSSFLDVAGCPNWDDPRRTLLGETQQAWLEAELARPEAGWTVFGQQTLFGQRDTKRGPGQTLWNDGWDGYRAARSRVTGALQANRVRDVVLLGGDVHENWVGHVKADYDRPDSETLGVEFCGTSISSRAFARKTLADELAENPHFVFADIERKGYGIAEFTPGRLVTSLRVLDDVARSDSGVQTLARFTVQAGRPLIEREA</sequence>
<keyword evidence="4" id="KW-1185">Reference proteome</keyword>
<dbReference type="Gene3D" id="2.60.40.380">
    <property type="entry name" value="Purple acid phosphatase-like, N-terminal"/>
    <property type="match status" value="1"/>
</dbReference>
<protein>
    <submittedName>
        <fullName evidence="3">Alkaline phosphatase D family protein</fullName>
    </submittedName>
</protein>
<dbReference type="InterPro" id="IPR052900">
    <property type="entry name" value="Phospholipid_Metab_Enz"/>
</dbReference>
<dbReference type="Pfam" id="PF16655">
    <property type="entry name" value="PhoD_N"/>
    <property type="match status" value="1"/>
</dbReference>
<dbReference type="CDD" id="cd07389">
    <property type="entry name" value="MPP_PhoD"/>
    <property type="match status" value="1"/>
</dbReference>
<proteinExistence type="predicted"/>
<dbReference type="SUPFAM" id="SSF56300">
    <property type="entry name" value="Metallo-dependent phosphatases"/>
    <property type="match status" value="1"/>
</dbReference>
<organism evidence="3 4">
    <name type="scientific">Ramlibacter aquaticus</name>
    <dbReference type="NCBI Taxonomy" id="2780094"/>
    <lineage>
        <taxon>Bacteria</taxon>
        <taxon>Pseudomonadati</taxon>
        <taxon>Pseudomonadota</taxon>
        <taxon>Betaproteobacteria</taxon>
        <taxon>Burkholderiales</taxon>
        <taxon>Comamonadaceae</taxon>
        <taxon>Ramlibacter</taxon>
    </lineage>
</organism>
<dbReference type="Pfam" id="PF09423">
    <property type="entry name" value="PhoD"/>
    <property type="match status" value="1"/>
</dbReference>
<evidence type="ECO:0000259" key="2">
    <source>
        <dbReference type="Pfam" id="PF16655"/>
    </source>
</evidence>
<reference evidence="3 4" key="1">
    <citation type="submission" date="2020-10" db="EMBL/GenBank/DDBJ databases">
        <title>Draft genome of Ramlibacter aquaticus LMG 30558.</title>
        <authorList>
            <person name="Props R."/>
        </authorList>
    </citation>
    <scope>NUCLEOTIDE SEQUENCE [LARGE SCALE GENOMIC DNA]</scope>
    <source>
        <strain evidence="3 4">LMG 30558</strain>
    </source>
</reference>
<dbReference type="InterPro" id="IPR029052">
    <property type="entry name" value="Metallo-depent_PP-like"/>
</dbReference>
<name>A0ABR9SDP1_9BURK</name>
<dbReference type="Gene3D" id="3.60.21.70">
    <property type="entry name" value="PhoD-like phosphatase"/>
    <property type="match status" value="1"/>
</dbReference>
<dbReference type="PROSITE" id="PS51318">
    <property type="entry name" value="TAT"/>
    <property type="match status" value="1"/>
</dbReference>
<dbReference type="Proteomes" id="UP000715965">
    <property type="component" value="Unassembled WGS sequence"/>
</dbReference>
<feature type="domain" description="PhoD-like phosphatase metallophosphatase" evidence="1">
    <location>
        <begin position="144"/>
        <end position="489"/>
    </location>
</feature>
<dbReference type="PANTHER" id="PTHR43606">
    <property type="entry name" value="PHOSPHATASE, PUTATIVE (AFU_ORTHOLOGUE AFUA_6G08710)-RELATED"/>
    <property type="match status" value="1"/>
</dbReference>
<feature type="domain" description="Phospholipase D N-terminal" evidence="2">
    <location>
        <begin position="41"/>
        <end position="130"/>
    </location>
</feature>
<dbReference type="RefSeq" id="WP_193780010.1">
    <property type="nucleotide sequence ID" value="NZ_JADDOJ010000023.1"/>
</dbReference>
<comment type="caution">
    <text evidence="3">The sequence shown here is derived from an EMBL/GenBank/DDBJ whole genome shotgun (WGS) entry which is preliminary data.</text>
</comment>
<dbReference type="InterPro" id="IPR032093">
    <property type="entry name" value="PhoD_N"/>
</dbReference>
<evidence type="ECO:0000313" key="4">
    <source>
        <dbReference type="Proteomes" id="UP000715965"/>
    </source>
</evidence>
<evidence type="ECO:0000313" key="3">
    <source>
        <dbReference type="EMBL" id="MBE7940470.1"/>
    </source>
</evidence>
<dbReference type="EMBL" id="JADDOJ010000023">
    <property type="protein sequence ID" value="MBE7940470.1"/>
    <property type="molecule type" value="Genomic_DNA"/>
</dbReference>
<dbReference type="InterPro" id="IPR006311">
    <property type="entry name" value="TAT_signal"/>
</dbReference>